<dbReference type="Proteomes" id="UP001516023">
    <property type="component" value="Unassembled WGS sequence"/>
</dbReference>
<dbReference type="AlphaFoldDB" id="A0ABD3NYD8"/>
<sequence>MFIQSHIFALVAATISLCPQISRAFTLDASSHWSIRSHTSLHMAGGWGNNQERSISNEEFGGVNGSPIYDSYEIEDRGQFMQRVNAERKTLRNKKAADLLEVARIAGVELKRKERDPEKLDMFDAEDLTGKDDEYLDVSV</sequence>
<organism evidence="2 3">
    <name type="scientific">Cyclotella cryptica</name>
    <dbReference type="NCBI Taxonomy" id="29204"/>
    <lineage>
        <taxon>Eukaryota</taxon>
        <taxon>Sar</taxon>
        <taxon>Stramenopiles</taxon>
        <taxon>Ochrophyta</taxon>
        <taxon>Bacillariophyta</taxon>
        <taxon>Coscinodiscophyceae</taxon>
        <taxon>Thalassiosirophycidae</taxon>
        <taxon>Stephanodiscales</taxon>
        <taxon>Stephanodiscaceae</taxon>
        <taxon>Cyclotella</taxon>
    </lineage>
</organism>
<gene>
    <name evidence="2" type="ORF">HJC23_012576</name>
</gene>
<feature type="signal peptide" evidence="1">
    <location>
        <begin position="1"/>
        <end position="24"/>
    </location>
</feature>
<reference evidence="2 3" key="1">
    <citation type="journal article" date="2020" name="G3 (Bethesda)">
        <title>Improved Reference Genome for Cyclotella cryptica CCMP332, a Model for Cell Wall Morphogenesis, Salinity Adaptation, and Lipid Production in Diatoms (Bacillariophyta).</title>
        <authorList>
            <person name="Roberts W.R."/>
            <person name="Downey K.M."/>
            <person name="Ruck E.C."/>
            <person name="Traller J.C."/>
            <person name="Alverson A.J."/>
        </authorList>
    </citation>
    <scope>NUCLEOTIDE SEQUENCE [LARGE SCALE GENOMIC DNA]</scope>
    <source>
        <strain evidence="2 3">CCMP332</strain>
    </source>
</reference>
<comment type="caution">
    <text evidence="2">The sequence shown here is derived from an EMBL/GenBank/DDBJ whole genome shotgun (WGS) entry which is preliminary data.</text>
</comment>
<name>A0ABD3NYD8_9STRA</name>
<proteinExistence type="predicted"/>
<evidence type="ECO:0000256" key="1">
    <source>
        <dbReference type="SAM" id="SignalP"/>
    </source>
</evidence>
<protein>
    <submittedName>
        <fullName evidence="2">Uncharacterized protein</fullName>
    </submittedName>
</protein>
<accession>A0ABD3NYD8</accession>
<dbReference type="EMBL" id="JABMIG020000348">
    <property type="protein sequence ID" value="KAL3780491.1"/>
    <property type="molecule type" value="Genomic_DNA"/>
</dbReference>
<evidence type="ECO:0000313" key="2">
    <source>
        <dbReference type="EMBL" id="KAL3780491.1"/>
    </source>
</evidence>
<evidence type="ECO:0000313" key="3">
    <source>
        <dbReference type="Proteomes" id="UP001516023"/>
    </source>
</evidence>
<feature type="chain" id="PRO_5044834537" evidence="1">
    <location>
        <begin position="25"/>
        <end position="140"/>
    </location>
</feature>
<keyword evidence="3" id="KW-1185">Reference proteome</keyword>
<keyword evidence="1" id="KW-0732">Signal</keyword>